<keyword evidence="2" id="KW-1133">Transmembrane helix</keyword>
<evidence type="ECO:0000313" key="4">
    <source>
        <dbReference type="Proteomes" id="UP000030661"/>
    </source>
</evidence>
<dbReference type="AlphaFoldDB" id="A0A081C534"/>
<sequence length="60" mass="6663">MTPCFIMAHHSKKSKKKPAGTPQPQRYTQSEMIARYFLAAAGLVVLIVVILGILGYFKVI</sequence>
<dbReference type="EMBL" id="DF820470">
    <property type="protein sequence ID" value="GAK59689.1"/>
    <property type="molecule type" value="Genomic_DNA"/>
</dbReference>
<keyword evidence="2" id="KW-0472">Membrane</keyword>
<feature type="transmembrane region" description="Helical" evidence="2">
    <location>
        <begin position="36"/>
        <end position="57"/>
    </location>
</feature>
<evidence type="ECO:0000256" key="1">
    <source>
        <dbReference type="SAM" id="MobiDB-lite"/>
    </source>
</evidence>
<proteinExistence type="predicted"/>
<dbReference type="Proteomes" id="UP000030661">
    <property type="component" value="Unassembled WGS sequence"/>
</dbReference>
<gene>
    <name evidence="3" type="ORF">U27_06674</name>
</gene>
<reference evidence="3" key="1">
    <citation type="journal article" date="2015" name="PeerJ">
        <title>First genomic representation of candidate bacterial phylum KSB3 points to enhanced environmental sensing as a trigger of wastewater bulking.</title>
        <authorList>
            <person name="Sekiguchi Y."/>
            <person name="Ohashi A."/>
            <person name="Parks D.H."/>
            <person name="Yamauchi T."/>
            <person name="Tyson G.W."/>
            <person name="Hugenholtz P."/>
        </authorList>
    </citation>
    <scope>NUCLEOTIDE SEQUENCE [LARGE SCALE GENOMIC DNA]</scope>
</reference>
<keyword evidence="4" id="KW-1185">Reference proteome</keyword>
<feature type="compositionally biased region" description="Basic residues" evidence="1">
    <location>
        <begin position="9"/>
        <end position="18"/>
    </location>
</feature>
<accession>A0A081C534</accession>
<name>A0A081C534_VECG1</name>
<organism evidence="3">
    <name type="scientific">Vecturithrix granuli</name>
    <dbReference type="NCBI Taxonomy" id="1499967"/>
    <lineage>
        <taxon>Bacteria</taxon>
        <taxon>Candidatus Moduliflexota</taxon>
        <taxon>Candidatus Vecturitrichia</taxon>
        <taxon>Candidatus Vecturitrichales</taxon>
        <taxon>Candidatus Vecturitrichaceae</taxon>
        <taxon>Candidatus Vecturithrix</taxon>
    </lineage>
</organism>
<evidence type="ECO:0000313" key="3">
    <source>
        <dbReference type="EMBL" id="GAK59689.1"/>
    </source>
</evidence>
<keyword evidence="2" id="KW-0812">Transmembrane</keyword>
<feature type="region of interest" description="Disordered" evidence="1">
    <location>
        <begin position="1"/>
        <end position="25"/>
    </location>
</feature>
<protein>
    <submittedName>
        <fullName evidence="3">Uncharacterized protein</fullName>
    </submittedName>
</protein>
<evidence type="ECO:0000256" key="2">
    <source>
        <dbReference type="SAM" id="Phobius"/>
    </source>
</evidence>
<dbReference type="HOGENOM" id="CLU_2931893_0_0_0"/>